<sequence length="85" mass="10320">TQTPRSIPRPKNCFILYRQHHHSNMVYRFPNMHNNQISQVIGAMWKSEPQAVRDEWKRKAELAKIEHERMYPDYQYAPRRPGTKK</sequence>
<dbReference type="GO" id="GO:0001228">
    <property type="term" value="F:DNA-binding transcription activator activity, RNA polymerase II-specific"/>
    <property type="evidence" value="ECO:0007669"/>
    <property type="project" value="TreeGrafter"/>
</dbReference>
<dbReference type="InterPro" id="IPR036910">
    <property type="entry name" value="HMG_box_dom_sf"/>
</dbReference>
<dbReference type="Pfam" id="PF00505">
    <property type="entry name" value="HMG_box"/>
    <property type="match status" value="1"/>
</dbReference>
<evidence type="ECO:0000256" key="4">
    <source>
        <dbReference type="PROSITE-ProRule" id="PRU00267"/>
    </source>
</evidence>
<evidence type="ECO:0000256" key="1">
    <source>
        <dbReference type="ARBA" id="ARBA00023015"/>
    </source>
</evidence>
<dbReference type="SUPFAM" id="SSF47095">
    <property type="entry name" value="HMG-box"/>
    <property type="match status" value="1"/>
</dbReference>
<evidence type="ECO:0000259" key="5">
    <source>
        <dbReference type="PROSITE" id="PS50118"/>
    </source>
</evidence>
<evidence type="ECO:0000256" key="2">
    <source>
        <dbReference type="ARBA" id="ARBA00023125"/>
    </source>
</evidence>
<dbReference type="PANTHER" id="PTHR10270:SF161">
    <property type="entry name" value="SEX-DETERMINING REGION Y PROTEIN"/>
    <property type="match status" value="1"/>
</dbReference>
<accession>A0A6A6G4G5</accession>
<feature type="domain" description="HMG box" evidence="5">
    <location>
        <begin position="7"/>
        <end position="75"/>
    </location>
</feature>
<name>A0A6A6G4G5_9PEZI</name>
<evidence type="ECO:0000313" key="6">
    <source>
        <dbReference type="EMBL" id="KAF2220330.1"/>
    </source>
</evidence>
<dbReference type="PANTHER" id="PTHR10270">
    <property type="entry name" value="SOX TRANSCRIPTION FACTOR"/>
    <property type="match status" value="1"/>
</dbReference>
<evidence type="ECO:0000313" key="7">
    <source>
        <dbReference type="Proteomes" id="UP000799538"/>
    </source>
</evidence>
<feature type="non-terminal residue" evidence="6">
    <location>
        <position position="85"/>
    </location>
</feature>
<dbReference type="Proteomes" id="UP000799538">
    <property type="component" value="Unassembled WGS sequence"/>
</dbReference>
<dbReference type="PROSITE" id="PS50118">
    <property type="entry name" value="HMG_BOX_2"/>
    <property type="match status" value="1"/>
</dbReference>
<dbReference type="InterPro" id="IPR009071">
    <property type="entry name" value="HMG_box_dom"/>
</dbReference>
<feature type="non-terminal residue" evidence="6">
    <location>
        <position position="1"/>
    </location>
</feature>
<gene>
    <name evidence="6" type="ORF">BDZ85DRAFT_180979</name>
</gene>
<proteinExistence type="predicted"/>
<reference evidence="7" key="1">
    <citation type="journal article" date="2020" name="Stud. Mycol.">
        <title>101 Dothideomycetes genomes: A test case for predicting lifestyles and emergence of pathogens.</title>
        <authorList>
            <person name="Haridas S."/>
            <person name="Albert R."/>
            <person name="Binder M."/>
            <person name="Bloem J."/>
            <person name="LaButti K."/>
            <person name="Salamov A."/>
            <person name="Andreopoulos B."/>
            <person name="Baker S."/>
            <person name="Barry K."/>
            <person name="Bills G."/>
            <person name="Bluhm B."/>
            <person name="Cannon C."/>
            <person name="Castanera R."/>
            <person name="Culley D."/>
            <person name="Daum C."/>
            <person name="Ezra D."/>
            <person name="Gonzalez J."/>
            <person name="Henrissat B."/>
            <person name="Kuo A."/>
            <person name="Liang C."/>
            <person name="Lipzen A."/>
            <person name="Lutzoni F."/>
            <person name="Magnuson J."/>
            <person name="Mondo S."/>
            <person name="Nolan M."/>
            <person name="Ohm R."/>
            <person name="Pangilinan J."/>
            <person name="Park H.-J."/>
            <person name="Ramirez L."/>
            <person name="Alfaro M."/>
            <person name="Sun H."/>
            <person name="Tritt A."/>
            <person name="Yoshinaga Y."/>
            <person name="Zwiers L.-H."/>
            <person name="Turgeon B."/>
            <person name="Goodwin S."/>
            <person name="Spatafora J."/>
            <person name="Crous P."/>
            <person name="Grigoriev I."/>
        </authorList>
    </citation>
    <scope>NUCLEOTIDE SEQUENCE [LARGE SCALE GENOMIC DNA]</scope>
    <source>
        <strain evidence="7">CECT 20119</strain>
    </source>
</reference>
<dbReference type="AlphaFoldDB" id="A0A6A6G4G5"/>
<dbReference type="SMART" id="SM00398">
    <property type="entry name" value="HMG"/>
    <property type="match status" value="1"/>
</dbReference>
<dbReference type="FunFam" id="1.10.30.10:FF:000041">
    <property type="entry name" value="HMG box family protein"/>
    <property type="match status" value="1"/>
</dbReference>
<dbReference type="InterPro" id="IPR050140">
    <property type="entry name" value="SRY-related_HMG-box_TF-like"/>
</dbReference>
<dbReference type="OrthoDB" id="6247875at2759"/>
<dbReference type="GO" id="GO:0000978">
    <property type="term" value="F:RNA polymerase II cis-regulatory region sequence-specific DNA binding"/>
    <property type="evidence" value="ECO:0007669"/>
    <property type="project" value="TreeGrafter"/>
</dbReference>
<keyword evidence="4" id="KW-0539">Nucleus</keyword>
<feature type="DNA-binding region" description="HMG box" evidence="4">
    <location>
        <begin position="7"/>
        <end position="75"/>
    </location>
</feature>
<dbReference type="GO" id="GO:0005634">
    <property type="term" value="C:nucleus"/>
    <property type="evidence" value="ECO:0007669"/>
    <property type="project" value="UniProtKB-UniRule"/>
</dbReference>
<keyword evidence="3" id="KW-0804">Transcription</keyword>
<dbReference type="CDD" id="cd01389">
    <property type="entry name" value="HMG-box_ROX1-like"/>
    <property type="match status" value="1"/>
</dbReference>
<keyword evidence="2 4" id="KW-0238">DNA-binding</keyword>
<dbReference type="GO" id="GO:0000122">
    <property type="term" value="P:negative regulation of transcription by RNA polymerase II"/>
    <property type="evidence" value="ECO:0007669"/>
    <property type="project" value="TreeGrafter"/>
</dbReference>
<dbReference type="EMBL" id="ML992513">
    <property type="protein sequence ID" value="KAF2220330.1"/>
    <property type="molecule type" value="Genomic_DNA"/>
</dbReference>
<evidence type="ECO:0000256" key="3">
    <source>
        <dbReference type="ARBA" id="ARBA00023163"/>
    </source>
</evidence>
<dbReference type="Gene3D" id="1.10.30.10">
    <property type="entry name" value="High mobility group box domain"/>
    <property type="match status" value="1"/>
</dbReference>
<dbReference type="GO" id="GO:0030154">
    <property type="term" value="P:cell differentiation"/>
    <property type="evidence" value="ECO:0007669"/>
    <property type="project" value="TreeGrafter"/>
</dbReference>
<protein>
    <submittedName>
        <fullName evidence="6">MAT1-2-1</fullName>
    </submittedName>
</protein>
<keyword evidence="1" id="KW-0805">Transcription regulation</keyword>
<organism evidence="6 7">
    <name type="scientific">Elsinoe ampelina</name>
    <dbReference type="NCBI Taxonomy" id="302913"/>
    <lineage>
        <taxon>Eukaryota</taxon>
        <taxon>Fungi</taxon>
        <taxon>Dikarya</taxon>
        <taxon>Ascomycota</taxon>
        <taxon>Pezizomycotina</taxon>
        <taxon>Dothideomycetes</taxon>
        <taxon>Dothideomycetidae</taxon>
        <taxon>Myriangiales</taxon>
        <taxon>Elsinoaceae</taxon>
        <taxon>Elsinoe</taxon>
    </lineage>
</organism>
<keyword evidence="7" id="KW-1185">Reference proteome</keyword>